<evidence type="ECO:0000256" key="3">
    <source>
        <dbReference type="ARBA" id="ARBA00022801"/>
    </source>
</evidence>
<dbReference type="GO" id="GO:0016926">
    <property type="term" value="P:protein desumoylation"/>
    <property type="evidence" value="ECO:0007669"/>
    <property type="project" value="TreeGrafter"/>
</dbReference>
<dbReference type="Proteomes" id="UP000030755">
    <property type="component" value="Unassembled WGS sequence"/>
</dbReference>
<dbReference type="PANTHER" id="PTHR12606:SF141">
    <property type="entry name" value="GH15225P-RELATED"/>
    <property type="match status" value="1"/>
</dbReference>
<accession>A0A075APP1</accession>
<dbReference type="GO" id="GO:0006508">
    <property type="term" value="P:proteolysis"/>
    <property type="evidence" value="ECO:0007669"/>
    <property type="project" value="UniProtKB-KW"/>
</dbReference>
<dbReference type="HOGENOM" id="CLU_024324_2_2_1"/>
<dbReference type="SUPFAM" id="SSF54001">
    <property type="entry name" value="Cysteine proteinases"/>
    <property type="match status" value="1"/>
</dbReference>
<name>A0A075APP1_ROZAC</name>
<dbReference type="PANTHER" id="PTHR12606">
    <property type="entry name" value="SENTRIN/SUMO-SPECIFIC PROTEASE"/>
    <property type="match status" value="1"/>
</dbReference>
<dbReference type="EMBL" id="KE561185">
    <property type="protein sequence ID" value="EPZ32086.1"/>
    <property type="molecule type" value="Genomic_DNA"/>
</dbReference>
<organism evidence="6 7">
    <name type="scientific">Rozella allomycis (strain CSF55)</name>
    <dbReference type="NCBI Taxonomy" id="988480"/>
    <lineage>
        <taxon>Eukaryota</taxon>
        <taxon>Fungi</taxon>
        <taxon>Fungi incertae sedis</taxon>
        <taxon>Cryptomycota</taxon>
        <taxon>Cryptomycota incertae sedis</taxon>
        <taxon>Rozella</taxon>
    </lineage>
</organism>
<keyword evidence="2" id="KW-0645">Protease</keyword>
<dbReference type="OMA" id="DRAANSQ"/>
<evidence type="ECO:0000259" key="5">
    <source>
        <dbReference type="PROSITE" id="PS50600"/>
    </source>
</evidence>
<dbReference type="GO" id="GO:0005634">
    <property type="term" value="C:nucleus"/>
    <property type="evidence" value="ECO:0007669"/>
    <property type="project" value="TreeGrafter"/>
</dbReference>
<evidence type="ECO:0000256" key="1">
    <source>
        <dbReference type="ARBA" id="ARBA00005234"/>
    </source>
</evidence>
<dbReference type="Gene3D" id="3.40.395.10">
    <property type="entry name" value="Adenoviral Proteinase, Chain A"/>
    <property type="match status" value="1"/>
</dbReference>
<comment type="similarity">
    <text evidence="1">Belongs to the peptidase C48 family.</text>
</comment>
<dbReference type="STRING" id="988480.A0A075APP1"/>
<evidence type="ECO:0000256" key="4">
    <source>
        <dbReference type="ARBA" id="ARBA00022807"/>
    </source>
</evidence>
<dbReference type="Pfam" id="PF02902">
    <property type="entry name" value="Peptidase_C48"/>
    <property type="match status" value="1"/>
</dbReference>
<dbReference type="PROSITE" id="PS50600">
    <property type="entry name" value="ULP_PROTEASE"/>
    <property type="match status" value="1"/>
</dbReference>
<keyword evidence="3" id="KW-0378">Hydrolase</keyword>
<dbReference type="InterPro" id="IPR003653">
    <property type="entry name" value="Peptidase_C48_C"/>
</dbReference>
<reference evidence="6 7" key="1">
    <citation type="journal article" date="2013" name="Curr. Biol.">
        <title>Shared signatures of parasitism and phylogenomics unite Cryptomycota and microsporidia.</title>
        <authorList>
            <person name="James T.Y."/>
            <person name="Pelin A."/>
            <person name="Bonen L."/>
            <person name="Ahrendt S."/>
            <person name="Sain D."/>
            <person name="Corradi N."/>
            <person name="Stajich J.E."/>
        </authorList>
    </citation>
    <scope>NUCLEOTIDE SEQUENCE [LARGE SCALE GENOMIC DNA]</scope>
    <source>
        <strain evidence="6 7">CSF55</strain>
    </source>
</reference>
<dbReference type="AlphaFoldDB" id="A0A075APP1"/>
<sequence>MESLIQKAIKRNPDDEIEGSFDGVGTTLYYACPQSLKPGTWLEDSVTILILFSTRRRSEQQNCKYPKTYTFNSFFYGFYRDDGFQKCKRFTIRDKKADIFSYDIILFPVHLSSHWCMSAANFIEKRFEYYDSLGGSDRGHLDLMRDYLENEHLDKKGTPIDFSLWKKHVNVNNPHQHNGYDCGVFSLMYAKCISEQKAFDFSQKDMDYFRKRIAYEILSFKLLD</sequence>
<dbReference type="OrthoDB" id="1939479at2759"/>
<gene>
    <name evidence="6" type="ORF">O9G_003933</name>
</gene>
<dbReference type="GO" id="GO:0016929">
    <property type="term" value="F:deSUMOylase activity"/>
    <property type="evidence" value="ECO:0007669"/>
    <property type="project" value="TreeGrafter"/>
</dbReference>
<evidence type="ECO:0000313" key="7">
    <source>
        <dbReference type="Proteomes" id="UP000030755"/>
    </source>
</evidence>
<evidence type="ECO:0000313" key="6">
    <source>
        <dbReference type="EMBL" id="EPZ32086.1"/>
    </source>
</evidence>
<protein>
    <submittedName>
        <fullName evidence="6">Peptidase C48, SUMO/Sentrin/Ubl1 domain-containing protein</fullName>
    </submittedName>
</protein>
<keyword evidence="4" id="KW-0788">Thiol protease</keyword>
<keyword evidence="7" id="KW-1185">Reference proteome</keyword>
<evidence type="ECO:0000256" key="2">
    <source>
        <dbReference type="ARBA" id="ARBA00022670"/>
    </source>
</evidence>
<feature type="domain" description="Ubiquitin-like protease family profile" evidence="5">
    <location>
        <begin position="26"/>
        <end position="193"/>
    </location>
</feature>
<dbReference type="InterPro" id="IPR038765">
    <property type="entry name" value="Papain-like_cys_pep_sf"/>
</dbReference>
<proteinExistence type="inferred from homology"/>